<dbReference type="Proteomes" id="UP000053989">
    <property type="component" value="Unassembled WGS sequence"/>
</dbReference>
<name>A0A0C3E224_9AGAM</name>
<evidence type="ECO:0000313" key="1">
    <source>
        <dbReference type="EMBL" id="KIM66880.1"/>
    </source>
</evidence>
<evidence type="ECO:0000313" key="2">
    <source>
        <dbReference type="Proteomes" id="UP000053989"/>
    </source>
</evidence>
<keyword evidence="2" id="KW-1185">Reference proteome</keyword>
<dbReference type="AlphaFoldDB" id="A0A0C3E224"/>
<dbReference type="InParanoid" id="A0A0C3E224"/>
<dbReference type="EMBL" id="KN822015">
    <property type="protein sequence ID" value="KIM66880.1"/>
    <property type="molecule type" value="Genomic_DNA"/>
</dbReference>
<feature type="non-terminal residue" evidence="1">
    <location>
        <position position="284"/>
    </location>
</feature>
<evidence type="ECO:0008006" key="3">
    <source>
        <dbReference type="Google" id="ProtNLM"/>
    </source>
</evidence>
<gene>
    <name evidence="1" type="ORF">SCLCIDRAFT_61631</name>
</gene>
<dbReference type="OrthoDB" id="10251508at2759"/>
<organism evidence="1 2">
    <name type="scientific">Scleroderma citrinum Foug A</name>
    <dbReference type="NCBI Taxonomy" id="1036808"/>
    <lineage>
        <taxon>Eukaryota</taxon>
        <taxon>Fungi</taxon>
        <taxon>Dikarya</taxon>
        <taxon>Basidiomycota</taxon>
        <taxon>Agaricomycotina</taxon>
        <taxon>Agaricomycetes</taxon>
        <taxon>Agaricomycetidae</taxon>
        <taxon>Boletales</taxon>
        <taxon>Sclerodermatineae</taxon>
        <taxon>Sclerodermataceae</taxon>
        <taxon>Scleroderma</taxon>
    </lineage>
</organism>
<reference evidence="1 2" key="1">
    <citation type="submission" date="2014-04" db="EMBL/GenBank/DDBJ databases">
        <authorList>
            <consortium name="DOE Joint Genome Institute"/>
            <person name="Kuo A."/>
            <person name="Kohler A."/>
            <person name="Nagy L.G."/>
            <person name="Floudas D."/>
            <person name="Copeland A."/>
            <person name="Barry K.W."/>
            <person name="Cichocki N."/>
            <person name="Veneault-Fourrey C."/>
            <person name="LaButti K."/>
            <person name="Lindquist E.A."/>
            <person name="Lipzen A."/>
            <person name="Lundell T."/>
            <person name="Morin E."/>
            <person name="Murat C."/>
            <person name="Sun H."/>
            <person name="Tunlid A."/>
            <person name="Henrissat B."/>
            <person name="Grigoriev I.V."/>
            <person name="Hibbett D.S."/>
            <person name="Martin F."/>
            <person name="Nordberg H.P."/>
            <person name="Cantor M.N."/>
            <person name="Hua S.X."/>
        </authorList>
    </citation>
    <scope>NUCLEOTIDE SEQUENCE [LARGE SCALE GENOMIC DNA]</scope>
    <source>
        <strain evidence="1 2">Foug A</strain>
    </source>
</reference>
<reference evidence="2" key="2">
    <citation type="submission" date="2015-01" db="EMBL/GenBank/DDBJ databases">
        <title>Evolutionary Origins and Diversification of the Mycorrhizal Mutualists.</title>
        <authorList>
            <consortium name="DOE Joint Genome Institute"/>
            <consortium name="Mycorrhizal Genomics Consortium"/>
            <person name="Kohler A."/>
            <person name="Kuo A."/>
            <person name="Nagy L.G."/>
            <person name="Floudas D."/>
            <person name="Copeland A."/>
            <person name="Barry K.W."/>
            <person name="Cichocki N."/>
            <person name="Veneault-Fourrey C."/>
            <person name="LaButti K."/>
            <person name="Lindquist E.A."/>
            <person name="Lipzen A."/>
            <person name="Lundell T."/>
            <person name="Morin E."/>
            <person name="Murat C."/>
            <person name="Riley R."/>
            <person name="Ohm R."/>
            <person name="Sun H."/>
            <person name="Tunlid A."/>
            <person name="Henrissat B."/>
            <person name="Grigoriev I.V."/>
            <person name="Hibbett D.S."/>
            <person name="Martin F."/>
        </authorList>
    </citation>
    <scope>NUCLEOTIDE SEQUENCE [LARGE SCALE GENOMIC DNA]</scope>
    <source>
        <strain evidence="2">Foug A</strain>
    </source>
</reference>
<dbReference type="HOGENOM" id="CLU_051231_0_0_1"/>
<protein>
    <recommendedName>
        <fullName evidence="3">FIST domain-containing protein</fullName>
    </recommendedName>
</protein>
<proteinExistence type="predicted"/>
<accession>A0A0C3E224</accession>
<sequence>VGCISAPVPIGNSSQDSDHCSVSLALVDGIPFHSTIPGRSEPQVGRWHAGRNRISSEDDTQTNYVAGSTEPDIFHTVLGKNGEVDWKKLWSLPSSSDRGVGYELPQDLLPIAADRPSTIDNIIYFSDRASEGISTALQNAFPSSNKLALLASSTPFLTGRPVTLFYNGQIHSSGAVGIALLSSPPSHLALSFPTLVLLTPALPITSAEGNLIFSINLSNPTRLLLSAIQKRGLSHSGDSTSVSKEDSFYVGVMSQLYHINSGDPSRGTIALDTSMAPKEGSLVQ</sequence>
<feature type="non-terminal residue" evidence="1">
    <location>
        <position position="1"/>
    </location>
</feature>